<dbReference type="Proteomes" id="UP000295122">
    <property type="component" value="Unassembled WGS sequence"/>
</dbReference>
<dbReference type="GO" id="GO:0016020">
    <property type="term" value="C:membrane"/>
    <property type="evidence" value="ECO:0007669"/>
    <property type="project" value="GOC"/>
</dbReference>
<dbReference type="Pfam" id="PF00149">
    <property type="entry name" value="Metallophos"/>
    <property type="match status" value="1"/>
</dbReference>
<dbReference type="SUPFAM" id="SSF56300">
    <property type="entry name" value="Metallo-dependent phosphatases"/>
    <property type="match status" value="1"/>
</dbReference>
<evidence type="ECO:0000259" key="3">
    <source>
        <dbReference type="Pfam" id="PF00149"/>
    </source>
</evidence>
<evidence type="ECO:0000256" key="1">
    <source>
        <dbReference type="ARBA" id="ARBA00022723"/>
    </source>
</evidence>
<dbReference type="EMBL" id="SNZR01000015">
    <property type="protein sequence ID" value="TDR88214.1"/>
    <property type="molecule type" value="Genomic_DNA"/>
</dbReference>
<evidence type="ECO:0000313" key="4">
    <source>
        <dbReference type="EMBL" id="TDR88214.1"/>
    </source>
</evidence>
<dbReference type="Gene3D" id="3.60.21.10">
    <property type="match status" value="1"/>
</dbReference>
<dbReference type="PROSITE" id="PS51318">
    <property type="entry name" value="TAT"/>
    <property type="match status" value="1"/>
</dbReference>
<dbReference type="InterPro" id="IPR029052">
    <property type="entry name" value="Metallo-depent_PP-like"/>
</dbReference>
<keyword evidence="1" id="KW-0479">Metal-binding</keyword>
<dbReference type="PANTHER" id="PTHR31302:SF31">
    <property type="entry name" value="PHOSPHODIESTERASE YAEI"/>
    <property type="match status" value="1"/>
</dbReference>
<sequence length="320" mass="33959">MTARRPSPRLISRRGLLRAAGVAIASGAAGAAWGFGIEPMLTTVARHAIEPIAGAAPWPAGLRLRIAALSDIHVSEPYMSVDRVRRIVERTNALAPDLVVLLGDYVAGSRIVSRFVPAAEWAPALGGLKAPLGVHAVLGNHDWWEDRTAQRTGAMPIAGRAMQAAGISVLHNEALPLETPQGTIWLAGLGDQLAFGPARARGWRRRVGADDLAATLAPIPDGAPAILLAHEPDIFPRVPRRIALTLSGHTHGGQVRLFGYSPIVPSPRRYAWGHIREHTDLVVSGGLGYSLIPVRFGVPPEITLVEIGPKAPVHRGDAAV</sequence>
<dbReference type="RefSeq" id="WP_133773522.1">
    <property type="nucleotide sequence ID" value="NZ_SNZR01000015.1"/>
</dbReference>
<protein>
    <recommendedName>
        <fullName evidence="3">Calcineurin-like phosphoesterase domain-containing protein</fullName>
    </recommendedName>
</protein>
<dbReference type="PANTHER" id="PTHR31302">
    <property type="entry name" value="TRANSMEMBRANE PROTEIN WITH METALLOPHOSPHOESTERASE DOMAIN-RELATED"/>
    <property type="match status" value="1"/>
</dbReference>
<gene>
    <name evidence="4" type="ORF">EV668_4086</name>
</gene>
<comment type="caution">
    <text evidence="4">The sequence shown here is derived from an EMBL/GenBank/DDBJ whole genome shotgun (WGS) entry which is preliminary data.</text>
</comment>
<name>A0A4R7BRA8_9HYPH</name>
<accession>A0A4R7BRA8</accession>
<evidence type="ECO:0000256" key="2">
    <source>
        <dbReference type="ARBA" id="ARBA00022801"/>
    </source>
</evidence>
<evidence type="ECO:0000313" key="5">
    <source>
        <dbReference type="Proteomes" id="UP000295122"/>
    </source>
</evidence>
<dbReference type="GO" id="GO:0008758">
    <property type="term" value="F:UDP-2,3-diacylglucosamine hydrolase activity"/>
    <property type="evidence" value="ECO:0007669"/>
    <property type="project" value="TreeGrafter"/>
</dbReference>
<reference evidence="4 5" key="1">
    <citation type="submission" date="2019-03" db="EMBL/GenBank/DDBJ databases">
        <title>Genomic Encyclopedia of Type Strains, Phase IV (KMG-IV): sequencing the most valuable type-strain genomes for metagenomic binning, comparative biology and taxonomic classification.</title>
        <authorList>
            <person name="Goeker M."/>
        </authorList>
    </citation>
    <scope>NUCLEOTIDE SEQUENCE [LARGE SCALE GENOMIC DNA]</scope>
    <source>
        <strain evidence="4 5">DSM 25903</strain>
    </source>
</reference>
<proteinExistence type="predicted"/>
<dbReference type="InterPro" id="IPR006311">
    <property type="entry name" value="TAT_signal"/>
</dbReference>
<organism evidence="4 5">
    <name type="scientific">Enterovirga rhinocerotis</name>
    <dbReference type="NCBI Taxonomy" id="1339210"/>
    <lineage>
        <taxon>Bacteria</taxon>
        <taxon>Pseudomonadati</taxon>
        <taxon>Pseudomonadota</taxon>
        <taxon>Alphaproteobacteria</taxon>
        <taxon>Hyphomicrobiales</taxon>
        <taxon>Methylobacteriaceae</taxon>
        <taxon>Enterovirga</taxon>
    </lineage>
</organism>
<feature type="domain" description="Calcineurin-like phosphoesterase" evidence="3">
    <location>
        <begin position="64"/>
        <end position="251"/>
    </location>
</feature>
<keyword evidence="2" id="KW-0378">Hydrolase</keyword>
<dbReference type="OrthoDB" id="9780884at2"/>
<dbReference type="AlphaFoldDB" id="A0A4R7BRA8"/>
<dbReference type="GO" id="GO:0009245">
    <property type="term" value="P:lipid A biosynthetic process"/>
    <property type="evidence" value="ECO:0007669"/>
    <property type="project" value="TreeGrafter"/>
</dbReference>
<keyword evidence="5" id="KW-1185">Reference proteome</keyword>
<dbReference type="InterPro" id="IPR051158">
    <property type="entry name" value="Metallophosphoesterase_sf"/>
</dbReference>
<dbReference type="GO" id="GO:0046872">
    <property type="term" value="F:metal ion binding"/>
    <property type="evidence" value="ECO:0007669"/>
    <property type="project" value="UniProtKB-KW"/>
</dbReference>
<dbReference type="CDD" id="cd07385">
    <property type="entry name" value="MPP_YkuE_C"/>
    <property type="match status" value="1"/>
</dbReference>
<dbReference type="InterPro" id="IPR004843">
    <property type="entry name" value="Calcineurin-like_PHP"/>
</dbReference>